<dbReference type="InterPro" id="IPR009091">
    <property type="entry name" value="RCC1/BLIP-II"/>
</dbReference>
<feature type="repeat" description="RCC1" evidence="2">
    <location>
        <begin position="189"/>
        <end position="238"/>
    </location>
</feature>
<dbReference type="STRING" id="253628.A0A0D1XZ56"/>
<gene>
    <name evidence="4" type="ORF">PV09_01009</name>
</gene>
<dbReference type="InterPro" id="IPR058923">
    <property type="entry name" value="RCC1-like_dom"/>
</dbReference>
<dbReference type="InParanoid" id="A0A0D1XZ56"/>
<evidence type="ECO:0000259" key="3">
    <source>
        <dbReference type="Pfam" id="PF25390"/>
    </source>
</evidence>
<protein>
    <recommendedName>
        <fullName evidence="3">RCC1-like domain-containing protein</fullName>
    </recommendedName>
</protein>
<evidence type="ECO:0000256" key="1">
    <source>
        <dbReference type="ARBA" id="ARBA00022737"/>
    </source>
</evidence>
<dbReference type="PRINTS" id="PR00633">
    <property type="entry name" value="RCCNDNSATION"/>
</dbReference>
<feature type="domain" description="RCC1-like" evidence="3">
    <location>
        <begin position="27"/>
        <end position="366"/>
    </location>
</feature>
<dbReference type="FunCoup" id="A0A0D1XZ56">
    <property type="interactions" value="91"/>
</dbReference>
<feature type="repeat" description="RCC1" evidence="2">
    <location>
        <begin position="25"/>
        <end position="79"/>
    </location>
</feature>
<dbReference type="GeneID" id="27308982"/>
<dbReference type="AlphaFoldDB" id="A0A0D1XZ56"/>
<evidence type="ECO:0000256" key="2">
    <source>
        <dbReference type="PROSITE-ProRule" id="PRU00235"/>
    </source>
</evidence>
<dbReference type="Gene3D" id="2.130.10.30">
    <property type="entry name" value="Regulator of chromosome condensation 1/beta-lactamase-inhibitor protein II"/>
    <property type="match status" value="2"/>
</dbReference>
<evidence type="ECO:0000313" key="4">
    <source>
        <dbReference type="EMBL" id="KIW08071.1"/>
    </source>
</evidence>
<dbReference type="VEuPathDB" id="FungiDB:PV09_01009"/>
<keyword evidence="1" id="KW-0677">Repeat</keyword>
<accession>A0A0D1XZ56</accession>
<feature type="repeat" description="RCC1" evidence="2">
    <location>
        <begin position="281"/>
        <end position="318"/>
    </location>
</feature>
<feature type="repeat" description="RCC1" evidence="2">
    <location>
        <begin position="133"/>
        <end position="188"/>
    </location>
</feature>
<name>A0A0D1XZ56_9PEZI</name>
<dbReference type="SUPFAM" id="SSF50985">
    <property type="entry name" value="RCC1/BLIP-II"/>
    <property type="match status" value="1"/>
</dbReference>
<dbReference type="Pfam" id="PF25390">
    <property type="entry name" value="WD40_RLD"/>
    <property type="match status" value="1"/>
</dbReference>
<evidence type="ECO:0000313" key="5">
    <source>
        <dbReference type="Proteomes" id="UP000053259"/>
    </source>
</evidence>
<keyword evidence="5" id="KW-1185">Reference proteome</keyword>
<reference evidence="4 5" key="1">
    <citation type="submission" date="2015-01" db="EMBL/GenBank/DDBJ databases">
        <title>The Genome Sequence of Ochroconis gallopava CBS43764.</title>
        <authorList>
            <consortium name="The Broad Institute Genomics Platform"/>
            <person name="Cuomo C."/>
            <person name="de Hoog S."/>
            <person name="Gorbushina A."/>
            <person name="Stielow B."/>
            <person name="Teixiera M."/>
            <person name="Abouelleil A."/>
            <person name="Chapman S.B."/>
            <person name="Priest M."/>
            <person name="Young S.K."/>
            <person name="Wortman J."/>
            <person name="Nusbaum C."/>
            <person name="Birren B."/>
        </authorList>
    </citation>
    <scope>NUCLEOTIDE SEQUENCE [LARGE SCALE GENOMIC DNA]</scope>
    <source>
        <strain evidence="4 5">CBS 43764</strain>
    </source>
</reference>
<dbReference type="Proteomes" id="UP000053259">
    <property type="component" value="Unassembled WGS sequence"/>
</dbReference>
<dbReference type="InterPro" id="IPR000408">
    <property type="entry name" value="Reg_chr_condens"/>
</dbReference>
<dbReference type="OrthoDB" id="5370059at2759"/>
<dbReference type="EMBL" id="KN847531">
    <property type="protein sequence ID" value="KIW08071.1"/>
    <property type="molecule type" value="Genomic_DNA"/>
</dbReference>
<feature type="repeat" description="RCC1" evidence="2">
    <location>
        <begin position="319"/>
        <end position="371"/>
    </location>
</feature>
<proteinExistence type="predicted"/>
<dbReference type="HOGENOM" id="CLU_005210_0_0_1"/>
<dbReference type="PANTHER" id="PTHR22870">
    <property type="entry name" value="REGULATOR OF CHROMOSOME CONDENSATION"/>
    <property type="match status" value="1"/>
</dbReference>
<organism evidence="4 5">
    <name type="scientific">Verruconis gallopava</name>
    <dbReference type="NCBI Taxonomy" id="253628"/>
    <lineage>
        <taxon>Eukaryota</taxon>
        <taxon>Fungi</taxon>
        <taxon>Dikarya</taxon>
        <taxon>Ascomycota</taxon>
        <taxon>Pezizomycotina</taxon>
        <taxon>Dothideomycetes</taxon>
        <taxon>Pleosporomycetidae</taxon>
        <taxon>Venturiales</taxon>
        <taxon>Sympoventuriaceae</taxon>
        <taxon>Verruconis</taxon>
    </lineage>
</organism>
<dbReference type="PROSITE" id="PS50012">
    <property type="entry name" value="RCC1_3"/>
    <property type="match status" value="5"/>
</dbReference>
<dbReference type="InterPro" id="IPR051210">
    <property type="entry name" value="Ub_ligase/GEF_domain"/>
</dbReference>
<dbReference type="RefSeq" id="XP_016217940.1">
    <property type="nucleotide sequence ID" value="XM_016353845.1"/>
</dbReference>
<sequence>MAFDSLEKHGLVYRGYIVSLDSADIMLYALGSNGSGQLGIGSADDAHEPQKCIVPINFDYKSIINIAAGGNHTLINTAGKIFAAGDIAGGRYPIVHVYTQSKHEDAFKFRLSTVSSQFCAATWESTTVIDNIQRVFACGSGNKGELGLGNGITSSEKPRIITDFPPNDDSFIADLAASMSHTVCLLSNGDAYGWGSGRKGQLGEPAQDCWTPRKIDGIPFEPDRVVCGKDFTYFVGSRSSGHHHIIGNDRWGVISQAPKSLPSWRDIGASWGSIFVLLETGELLSWGRNDRGQLGPSNLPKLSQIAVGSEHVVALTEDGKVISWGWGEHGNCGLPVDQNGDVKGRWNEIKVAGKVVGVGAGCATTFIITEESE</sequence>
<dbReference type="PANTHER" id="PTHR22870:SF466">
    <property type="entry name" value="ANKYRIN REPEAT-CONTAINING PROTEIN"/>
    <property type="match status" value="1"/>
</dbReference>